<dbReference type="InterPro" id="IPR050490">
    <property type="entry name" value="Bact_solute-bd_prot1"/>
</dbReference>
<evidence type="ECO:0000256" key="2">
    <source>
        <dbReference type="ARBA" id="ARBA00022448"/>
    </source>
</evidence>
<name>A0AAU9DUA8_9FUSO</name>
<dbReference type="InterPro" id="IPR006059">
    <property type="entry name" value="SBP"/>
</dbReference>
<organism evidence="4 5">
    <name type="scientific">Haliovirga abyssi</name>
    <dbReference type="NCBI Taxonomy" id="2996794"/>
    <lineage>
        <taxon>Bacteria</taxon>
        <taxon>Fusobacteriati</taxon>
        <taxon>Fusobacteriota</taxon>
        <taxon>Fusobacteriia</taxon>
        <taxon>Fusobacteriales</taxon>
        <taxon>Haliovirgaceae</taxon>
        <taxon>Haliovirga</taxon>
    </lineage>
</organism>
<dbReference type="PANTHER" id="PTHR43649:SF34">
    <property type="entry name" value="ABC TRANSPORTER PERIPLASMIC-BINDING PROTEIN YCJN-RELATED"/>
    <property type="match status" value="1"/>
</dbReference>
<dbReference type="KEGG" id="haby:HLVA_14280"/>
<reference evidence="4 5" key="1">
    <citation type="submission" date="2022-11" db="EMBL/GenBank/DDBJ databases">
        <title>Haliovirga abyssi gen. nov., sp. nov., a mesophilic fermentative bacterium isolated from the Iheya North hydrothermal field and the proposal of Haliovirgaceae fam. nov.</title>
        <authorList>
            <person name="Miyazaki U."/>
            <person name="Tame A."/>
            <person name="Miyazaki J."/>
            <person name="Takai K."/>
            <person name="Sawayama S."/>
            <person name="Kitajima M."/>
            <person name="Okamoto A."/>
            <person name="Nakagawa S."/>
        </authorList>
    </citation>
    <scope>NUCLEOTIDE SEQUENCE [LARGE SCALE GENOMIC DNA]</scope>
    <source>
        <strain evidence="4 5">IC12</strain>
    </source>
</reference>
<evidence type="ECO:0000256" key="1">
    <source>
        <dbReference type="ARBA" id="ARBA00008520"/>
    </source>
</evidence>
<dbReference type="RefSeq" id="WP_307903709.1">
    <property type="nucleotide sequence ID" value="NZ_AP027059.1"/>
</dbReference>
<protein>
    <submittedName>
        <fullName evidence="4">ABC transporter-binding protein</fullName>
    </submittedName>
</protein>
<dbReference type="Pfam" id="PF01547">
    <property type="entry name" value="SBP_bac_1"/>
    <property type="match status" value="1"/>
</dbReference>
<evidence type="ECO:0000313" key="5">
    <source>
        <dbReference type="Proteomes" id="UP001321582"/>
    </source>
</evidence>
<dbReference type="SUPFAM" id="SSF53850">
    <property type="entry name" value="Periplasmic binding protein-like II"/>
    <property type="match status" value="1"/>
</dbReference>
<sequence length="442" mass="48191">MKKFLVMLMVGVFVSAVAFGGIFDSLFKKKAAKSDNGKVVIKIASGAVGNELELMKKAAKWYTDEHPNVEIKVWDTPDSTTDRLGLYLQFMEAKSPEIDIYQIDVIWPGDMAEHLVDLYQYGAKAVVGDHFPAIVKNNTVDGKLVAMPFFTDAGMLYYRKDLLAKYGLTPPKTWDDLEIAAKKIQAGERAAGNQDFQGFVWQGDAYEGLTCDALEWIKSNGGGSIVSPDKKITINNPNAIEAINRAKNWVGTISPKGVTGMAEESARAVWQSGNAAFMRNWPYAYSLGNSKDSVIKGKFDVSALPAGKSGMGAATLGGWQLAVSKYSEHKAIAADVTLFLTSKRVQKMRAIEGSYNPTIKSLYKDKDVLAAAPFFGSLYNVFTSAVARPSTATAPNYAKTSQKFYTAVYDVLTGKQDAKTAMEYLEADLEDITGYPAGSPQK</sequence>
<dbReference type="PANTHER" id="PTHR43649">
    <property type="entry name" value="ARABINOSE-BINDING PROTEIN-RELATED"/>
    <property type="match status" value="1"/>
</dbReference>
<dbReference type="AlphaFoldDB" id="A0AAU9DUA8"/>
<dbReference type="Gene3D" id="3.40.190.10">
    <property type="entry name" value="Periplasmic binding protein-like II"/>
    <property type="match status" value="2"/>
</dbReference>
<evidence type="ECO:0000313" key="4">
    <source>
        <dbReference type="EMBL" id="BDU50859.1"/>
    </source>
</evidence>
<keyword evidence="2" id="KW-0813">Transport</keyword>
<dbReference type="EMBL" id="AP027059">
    <property type="protein sequence ID" value="BDU50859.1"/>
    <property type="molecule type" value="Genomic_DNA"/>
</dbReference>
<comment type="similarity">
    <text evidence="1">Belongs to the bacterial solute-binding protein 1 family.</text>
</comment>
<accession>A0AAU9DUA8</accession>
<dbReference type="CDD" id="cd14750">
    <property type="entry name" value="PBP2_TMBP"/>
    <property type="match status" value="1"/>
</dbReference>
<proteinExistence type="inferred from homology"/>
<dbReference type="Proteomes" id="UP001321582">
    <property type="component" value="Chromosome"/>
</dbReference>
<keyword evidence="3" id="KW-0732">Signal</keyword>
<evidence type="ECO:0000256" key="3">
    <source>
        <dbReference type="ARBA" id="ARBA00022729"/>
    </source>
</evidence>
<keyword evidence="5" id="KW-1185">Reference proteome</keyword>
<gene>
    <name evidence="4" type="ORF">HLVA_14280</name>
</gene>